<dbReference type="Proteomes" id="UP000236728">
    <property type="component" value="Unassembled WGS sequence"/>
</dbReference>
<feature type="transmembrane region" description="Helical" evidence="7">
    <location>
        <begin position="275"/>
        <end position="296"/>
    </location>
</feature>
<name>A0A1H5Z3S2_9BACT</name>
<reference evidence="10 11" key="1">
    <citation type="submission" date="2016-10" db="EMBL/GenBank/DDBJ databases">
        <authorList>
            <person name="de Groot N.N."/>
        </authorList>
    </citation>
    <scope>NUCLEOTIDE SEQUENCE [LARGE SCALE GENOMIC DNA]</scope>
    <source>
        <strain evidence="10 11">DSM 22489</strain>
    </source>
</reference>
<evidence type="ECO:0000256" key="5">
    <source>
        <dbReference type="ARBA" id="ARBA00023136"/>
    </source>
</evidence>
<feature type="domain" description="MacB-like periplasmic core" evidence="9">
    <location>
        <begin position="23"/>
        <end position="234"/>
    </location>
</feature>
<protein>
    <submittedName>
        <fullName evidence="10">Duplicated orphan permease</fullName>
    </submittedName>
</protein>
<dbReference type="InterPro" id="IPR050250">
    <property type="entry name" value="Macrolide_Exporter_MacB"/>
</dbReference>
<evidence type="ECO:0000256" key="4">
    <source>
        <dbReference type="ARBA" id="ARBA00022989"/>
    </source>
</evidence>
<dbReference type="InterPro" id="IPR017800">
    <property type="entry name" value="ADOP"/>
</dbReference>
<dbReference type="NCBIfam" id="TIGR03434">
    <property type="entry name" value="ADOP"/>
    <property type="match status" value="1"/>
</dbReference>
<feature type="transmembrane region" description="Helical" evidence="7">
    <location>
        <begin position="419"/>
        <end position="438"/>
    </location>
</feature>
<evidence type="ECO:0000256" key="3">
    <source>
        <dbReference type="ARBA" id="ARBA00022692"/>
    </source>
</evidence>
<gene>
    <name evidence="10" type="ORF">SAMN05421819_2439</name>
</gene>
<evidence type="ECO:0000313" key="10">
    <source>
        <dbReference type="EMBL" id="SEG30968.1"/>
    </source>
</evidence>
<dbReference type="GO" id="GO:0005886">
    <property type="term" value="C:plasma membrane"/>
    <property type="evidence" value="ECO:0007669"/>
    <property type="project" value="UniProtKB-SubCell"/>
</dbReference>
<feature type="transmembrane region" description="Helical" evidence="7">
    <location>
        <begin position="741"/>
        <end position="763"/>
    </location>
</feature>
<keyword evidence="5 7" id="KW-0472">Membrane</keyword>
<evidence type="ECO:0000256" key="1">
    <source>
        <dbReference type="ARBA" id="ARBA00004651"/>
    </source>
</evidence>
<evidence type="ECO:0000256" key="7">
    <source>
        <dbReference type="SAM" id="Phobius"/>
    </source>
</evidence>
<feature type="domain" description="MacB-like periplasmic core" evidence="9">
    <location>
        <begin position="461"/>
        <end position="606"/>
    </location>
</feature>
<feature type="transmembrane region" description="Helical" evidence="7">
    <location>
        <begin position="688"/>
        <end position="709"/>
    </location>
</feature>
<keyword evidence="4 7" id="KW-1133">Transmembrane helix</keyword>
<keyword evidence="3 7" id="KW-0812">Transmembrane</keyword>
<accession>A0A1H5Z3S2</accession>
<proteinExistence type="inferred from homology"/>
<evidence type="ECO:0000259" key="9">
    <source>
        <dbReference type="Pfam" id="PF12704"/>
    </source>
</evidence>
<evidence type="ECO:0000256" key="2">
    <source>
        <dbReference type="ARBA" id="ARBA00022475"/>
    </source>
</evidence>
<feature type="transmembrane region" description="Helical" evidence="7">
    <location>
        <begin position="21"/>
        <end position="43"/>
    </location>
</feature>
<evidence type="ECO:0000259" key="8">
    <source>
        <dbReference type="Pfam" id="PF02687"/>
    </source>
</evidence>
<evidence type="ECO:0000313" key="11">
    <source>
        <dbReference type="Proteomes" id="UP000236728"/>
    </source>
</evidence>
<dbReference type="AlphaFoldDB" id="A0A1H5Z3S2"/>
<dbReference type="PANTHER" id="PTHR30572:SF4">
    <property type="entry name" value="ABC TRANSPORTER PERMEASE YTRF"/>
    <property type="match status" value="1"/>
</dbReference>
<evidence type="ECO:0000256" key="6">
    <source>
        <dbReference type="ARBA" id="ARBA00038076"/>
    </source>
</evidence>
<dbReference type="PANTHER" id="PTHR30572">
    <property type="entry name" value="MEMBRANE COMPONENT OF TRANSPORTER-RELATED"/>
    <property type="match status" value="1"/>
</dbReference>
<dbReference type="InterPro" id="IPR025857">
    <property type="entry name" value="MacB_PCD"/>
</dbReference>
<dbReference type="OrthoDB" id="102443at2"/>
<dbReference type="InterPro" id="IPR003838">
    <property type="entry name" value="ABC3_permease_C"/>
</dbReference>
<dbReference type="Pfam" id="PF02687">
    <property type="entry name" value="FtsX"/>
    <property type="match status" value="2"/>
</dbReference>
<keyword evidence="11" id="KW-1185">Reference proteome</keyword>
<feature type="transmembrane region" description="Helical" evidence="7">
    <location>
        <begin position="368"/>
        <end position="389"/>
    </location>
</feature>
<dbReference type="RefSeq" id="WP_103933348.1">
    <property type="nucleotide sequence ID" value="NZ_FNVA01000004.1"/>
</dbReference>
<comment type="subcellular location">
    <subcellularLocation>
        <location evidence="1">Cell membrane</location>
        <topology evidence="1">Multi-pass membrane protein</topology>
    </subcellularLocation>
</comment>
<comment type="similarity">
    <text evidence="6">Belongs to the ABC-4 integral membrane protein family.</text>
</comment>
<dbReference type="Pfam" id="PF12704">
    <property type="entry name" value="MacB_PCD"/>
    <property type="match status" value="2"/>
</dbReference>
<feature type="domain" description="ABC3 transporter permease C-terminal" evidence="8">
    <location>
        <begin position="692"/>
        <end position="805"/>
    </location>
</feature>
<keyword evidence="2" id="KW-1003">Cell membrane</keyword>
<feature type="transmembrane region" description="Helical" evidence="7">
    <location>
        <begin position="327"/>
        <end position="348"/>
    </location>
</feature>
<feature type="transmembrane region" description="Helical" evidence="7">
    <location>
        <begin position="775"/>
        <end position="797"/>
    </location>
</feature>
<sequence>MHTILQDLRFTLRQLRSAPSFAITTILTLALGIGCATAVFSVIDATLLRPLPFAHQGEIVVPETLAIAGFHQPWSLPSYLDARQQLDTFSALAGYSTFARVNLEGPSGPVSLPAVKSTDNFFTVFGVKPLLGRTYLPGEDQPGRDDVAVLSYEVWQREFSSQTDVVGKVVRLDGKPFTILGVMPAGFRFPLQTIHAIYIPLHADPFYISCRACHWMETVGLLKPGVTLERSQANFNETFTNLARSYPASDTGRTVHVLPLQVSINKQAGAPLKTLGFAALALLSIACVNVAGLLLARGVKREREMALRAAVGAGRARIIRQMITESLALSAAGLGLGMAIAWLLLAAMRTFLISALARGIDVHLNLPALGVALLLSGLTSLAASMAPALRLSGTDPVLALRSGVSTGPSRSQHRLRSSFIVMQVALSMVLLSVAGLLLRNLASMLTTELGYPAEKILTTQVTLSPASYAGKDPIATLYQPLLDRVSHMPGVQAAGFINVLPIQNFGSNRDTHITGQPPYPPRLDVTAETRYVTPGYFDAMGIHLVRGRMLTEGLDPWQNPAGTVVVNEAFQRKFFSSGGDPVGAHIDDNDKAELKTTIVGKVTDIRQDFRQPPMAEMDYLATEFPPKDRIQMLPSMTLVVRSSGDPGQLIAPIRDALHQIDPTIPFQTPETMAQVVRDSLVFDRMENWLFGIFAGFALLLSLVGLYGLIQHEVTLRRRDIGLRIALGSTRLRVVVEVIQRVTLLMAGGIAMGWGLTLALQRILGSVVEMHAAHDAALLSGLTLALALAGIAASLLPATQAATIDPMHALRSE</sequence>
<organism evidence="10 11">
    <name type="scientific">Bryocella elongata</name>
    <dbReference type="NCBI Taxonomy" id="863522"/>
    <lineage>
        <taxon>Bacteria</taxon>
        <taxon>Pseudomonadati</taxon>
        <taxon>Acidobacteriota</taxon>
        <taxon>Terriglobia</taxon>
        <taxon>Terriglobales</taxon>
        <taxon>Acidobacteriaceae</taxon>
        <taxon>Bryocella</taxon>
    </lineage>
</organism>
<dbReference type="GO" id="GO:0022857">
    <property type="term" value="F:transmembrane transporter activity"/>
    <property type="evidence" value="ECO:0007669"/>
    <property type="project" value="TreeGrafter"/>
</dbReference>
<feature type="domain" description="ABC3 transporter permease C-terminal" evidence="8">
    <location>
        <begin position="277"/>
        <end position="396"/>
    </location>
</feature>
<dbReference type="EMBL" id="FNVA01000004">
    <property type="protein sequence ID" value="SEG30968.1"/>
    <property type="molecule type" value="Genomic_DNA"/>
</dbReference>